<organism evidence="1 2">
    <name type="scientific">Prevotella vespertina</name>
    <dbReference type="NCBI Taxonomy" id="2608404"/>
    <lineage>
        <taxon>Bacteria</taxon>
        <taxon>Pseudomonadati</taxon>
        <taxon>Bacteroidota</taxon>
        <taxon>Bacteroidia</taxon>
        <taxon>Bacteroidales</taxon>
        <taxon>Prevotellaceae</taxon>
        <taxon>Prevotella</taxon>
    </lineage>
</organism>
<keyword evidence="2" id="KW-1185">Reference proteome</keyword>
<evidence type="ECO:0000313" key="1">
    <source>
        <dbReference type="EMBL" id="MUL27936.1"/>
    </source>
</evidence>
<name>A0A7C9LDW4_9BACT</name>
<dbReference type="Proteomes" id="UP000482295">
    <property type="component" value="Unassembled WGS sequence"/>
</dbReference>
<comment type="caution">
    <text evidence="1">The sequence shown here is derived from an EMBL/GenBank/DDBJ whole genome shotgun (WGS) entry which is preliminary data.</text>
</comment>
<sequence>MILLTSLLVCFSKDITAQELQAKVTINHNQIEGTDASVFENLQQTLEQFINTRQWTHYQFQKNERIACNFNITINKYDVSNNMFTCTALIQANRPVYNSAYTSTLYNNQDGDFNFTFAQYEQLDFNEENIDNQLTALIAYYAYLIIGLDLDSFSPMGGEDVLLRCMNLTNNAQNLSFTGWKAFDSSRNRFAFINDYLDGAMKPFRQLQYDYYRTGLDEMANNAERGRTNITTALENDLKKAHENRPISILPQIWTDYKKDELANIYKGKGTQKEKEQVYDILFGINASQNITWDKIKQ</sequence>
<accession>A0A7C9LDW4</accession>
<gene>
    <name evidence="1" type="ORF">F0475_06400</name>
</gene>
<evidence type="ECO:0000313" key="2">
    <source>
        <dbReference type="Proteomes" id="UP000482295"/>
    </source>
</evidence>
<proteinExistence type="predicted"/>
<dbReference type="EMBL" id="VVIQ01000005">
    <property type="protein sequence ID" value="MUL27936.1"/>
    <property type="molecule type" value="Genomic_DNA"/>
</dbReference>
<reference evidence="1 2" key="1">
    <citation type="submission" date="2019-09" db="EMBL/GenBank/DDBJ databases">
        <title>Prevotella A2879 sp. nov., isolated from an abscess of a patient.</title>
        <authorList>
            <person name="Buhl M."/>
            <person name="Oberhettinger P."/>
        </authorList>
    </citation>
    <scope>NUCLEOTIDE SEQUENCE [LARGE SCALE GENOMIC DNA]</scope>
    <source>
        <strain evidence="1 2">A2879</strain>
    </source>
</reference>
<dbReference type="Pfam" id="PF16119">
    <property type="entry name" value="DUF4835"/>
    <property type="match status" value="1"/>
</dbReference>
<dbReference type="AlphaFoldDB" id="A0A7C9LDW4"/>
<dbReference type="InterPro" id="IPR032274">
    <property type="entry name" value="DUF4835"/>
</dbReference>
<protein>
    <submittedName>
        <fullName evidence="1">DUF4835 family protein</fullName>
    </submittedName>
</protein>